<name>E4X2D2_OIKDI</name>
<evidence type="ECO:0000313" key="1">
    <source>
        <dbReference type="EMBL" id="CBY07371.1"/>
    </source>
</evidence>
<dbReference type="AlphaFoldDB" id="E4X2D2"/>
<evidence type="ECO:0000313" key="2">
    <source>
        <dbReference type="Proteomes" id="UP000001307"/>
    </source>
</evidence>
<accession>E4X2D2</accession>
<keyword evidence="2" id="KW-1185">Reference proteome</keyword>
<organism evidence="1 2">
    <name type="scientific">Oikopleura dioica</name>
    <name type="common">Tunicate</name>
    <dbReference type="NCBI Taxonomy" id="34765"/>
    <lineage>
        <taxon>Eukaryota</taxon>
        <taxon>Metazoa</taxon>
        <taxon>Chordata</taxon>
        <taxon>Tunicata</taxon>
        <taxon>Appendicularia</taxon>
        <taxon>Copelata</taxon>
        <taxon>Oikopleuridae</taxon>
        <taxon>Oikopleura</taxon>
    </lineage>
</organism>
<dbReference type="EMBL" id="FN653022">
    <property type="protein sequence ID" value="CBY07371.1"/>
    <property type="molecule type" value="Genomic_DNA"/>
</dbReference>
<dbReference type="Proteomes" id="UP000001307">
    <property type="component" value="Unassembled WGS sequence"/>
</dbReference>
<sequence length="363" mass="41574">MALTGSTTKANEFTLINELEPVASIERFELAQTIKDEYLWWNEHKANFTHARFSPLEGEMLSFKVGRTNPAILKDFPELKGISLKEFLNNKKLINRIQMRCKKLRSVFKAKEDLILPNAKNRPGETARWKNEVIDGVVVQKRNFGIRQGYVIVIPERMTNWVVQKVHDEKGCSSQTALLNEACMEVPLIRDAIKAITSKCRNCSFLRNVPNIATQLKEYNDFNPTFAGNVVSWDQLTRHSEKANKELKFWLLVDHLTSYAKLIPVEGRSNAENNRKALLRAIGSIKSRPNDDTKVITDGATINTALVNDYELNPLSAHAELCVVTCAGRYNRPGDFCHFLQELNFDFRGNFYQMIHKRLLFLV</sequence>
<gene>
    <name evidence="1" type="ORF">GSOID_T00017040001</name>
</gene>
<protein>
    <submittedName>
        <fullName evidence="1">Uncharacterized protein</fullName>
    </submittedName>
</protein>
<reference evidence="1 2" key="1">
    <citation type="journal article" date="2010" name="Science">
        <title>Plasticity of animal genome architecture unmasked by rapid evolution of a pelagic tunicate.</title>
        <authorList>
            <person name="Denoeud F."/>
            <person name="Henriet S."/>
            <person name="Mungpakdee S."/>
            <person name="Aury J.M."/>
            <person name="Da Silva C."/>
            <person name="Brinkmann H."/>
            <person name="Mikhaleva J."/>
            <person name="Olsen L.C."/>
            <person name="Jubin C."/>
            <person name="Canestro C."/>
            <person name="Bouquet J.M."/>
            <person name="Danks G."/>
            <person name="Poulain J."/>
            <person name="Campsteijn C."/>
            <person name="Adamski M."/>
            <person name="Cross I."/>
            <person name="Yadetie F."/>
            <person name="Muffato M."/>
            <person name="Louis A."/>
            <person name="Butcher S."/>
            <person name="Tsagkogeorga G."/>
            <person name="Konrad A."/>
            <person name="Singh S."/>
            <person name="Jensen M.F."/>
            <person name="Cong E.H."/>
            <person name="Eikeseth-Otteraa H."/>
            <person name="Noel B."/>
            <person name="Anthouard V."/>
            <person name="Porcel B.M."/>
            <person name="Kachouri-Lafond R."/>
            <person name="Nishino A."/>
            <person name="Ugolini M."/>
            <person name="Chourrout P."/>
            <person name="Nishida H."/>
            <person name="Aasland R."/>
            <person name="Huzurbazar S."/>
            <person name="Westhof E."/>
            <person name="Delsuc F."/>
            <person name="Lehrach H."/>
            <person name="Reinhardt R."/>
            <person name="Weissenbach J."/>
            <person name="Roy S.W."/>
            <person name="Artiguenave F."/>
            <person name="Postlethwait J.H."/>
            <person name="Manak J.R."/>
            <person name="Thompson E.M."/>
            <person name="Jaillon O."/>
            <person name="Du Pasquier L."/>
            <person name="Boudinot P."/>
            <person name="Liberles D.A."/>
            <person name="Volff J.N."/>
            <person name="Philippe H."/>
            <person name="Lenhard B."/>
            <person name="Roest Crollius H."/>
            <person name="Wincker P."/>
            <person name="Chourrout D."/>
        </authorList>
    </citation>
    <scope>NUCLEOTIDE SEQUENCE [LARGE SCALE GENOMIC DNA]</scope>
</reference>
<proteinExistence type="predicted"/>
<dbReference type="InParanoid" id="E4X2D2"/>